<dbReference type="GeneID" id="63806859"/>
<dbReference type="PANTHER" id="PTHR22883:SF43">
    <property type="entry name" value="PALMITOYLTRANSFERASE APP"/>
    <property type="match status" value="1"/>
</dbReference>
<dbReference type="GO" id="GO:0006612">
    <property type="term" value="P:protein targeting to membrane"/>
    <property type="evidence" value="ECO:0007669"/>
    <property type="project" value="TreeGrafter"/>
</dbReference>
<evidence type="ECO:0000256" key="11">
    <source>
        <dbReference type="RuleBase" id="RU079119"/>
    </source>
</evidence>
<dbReference type="InterPro" id="IPR001594">
    <property type="entry name" value="Palmitoyltrfase_DHHC"/>
</dbReference>
<dbReference type="InterPro" id="IPR039859">
    <property type="entry name" value="PFA4/ZDH16/20/ERF2-like"/>
</dbReference>
<comment type="subcellular location">
    <subcellularLocation>
        <location evidence="1">Endomembrane system</location>
        <topology evidence="1">Multi-pass membrane protein</topology>
    </subcellularLocation>
</comment>
<feature type="transmembrane region" description="Helical" evidence="11">
    <location>
        <begin position="80"/>
        <end position="105"/>
    </location>
</feature>
<feature type="region of interest" description="Disordered" evidence="12">
    <location>
        <begin position="1"/>
        <end position="25"/>
    </location>
</feature>
<evidence type="ECO:0000256" key="4">
    <source>
        <dbReference type="ARBA" id="ARBA00022989"/>
    </source>
</evidence>
<comment type="similarity">
    <text evidence="9">Belongs to the DHHC palmitoyltransferase family. ERF2/ZDHHC9 subfamily.</text>
</comment>
<evidence type="ECO:0000256" key="9">
    <source>
        <dbReference type="ARBA" id="ARBA00023463"/>
    </source>
</evidence>
<evidence type="ECO:0000256" key="6">
    <source>
        <dbReference type="ARBA" id="ARBA00023139"/>
    </source>
</evidence>
<dbReference type="PROSITE" id="PS50216">
    <property type="entry name" value="DHHC"/>
    <property type="match status" value="1"/>
</dbReference>
<keyword evidence="5 11" id="KW-0472">Membrane</keyword>
<keyword evidence="7" id="KW-0449">Lipoprotein</keyword>
<keyword evidence="4 11" id="KW-1133">Transmembrane helix</keyword>
<keyword evidence="6" id="KW-0564">Palmitate</keyword>
<evidence type="ECO:0000256" key="8">
    <source>
        <dbReference type="ARBA" id="ARBA00023315"/>
    </source>
</evidence>
<dbReference type="STRING" id="61395.A0A1Y1WG57"/>
<evidence type="ECO:0000259" key="13">
    <source>
        <dbReference type="Pfam" id="PF01529"/>
    </source>
</evidence>
<feature type="transmembrane region" description="Helical" evidence="11">
    <location>
        <begin position="111"/>
        <end position="132"/>
    </location>
</feature>
<keyword evidence="15" id="KW-1185">Reference proteome</keyword>
<dbReference type="RefSeq" id="XP_040745809.1">
    <property type="nucleotide sequence ID" value="XM_040890211.1"/>
</dbReference>
<dbReference type="EMBL" id="MCFD01000003">
    <property type="protein sequence ID" value="ORX72385.1"/>
    <property type="molecule type" value="Genomic_DNA"/>
</dbReference>
<dbReference type="GO" id="GO:0005794">
    <property type="term" value="C:Golgi apparatus"/>
    <property type="evidence" value="ECO:0007669"/>
    <property type="project" value="TreeGrafter"/>
</dbReference>
<dbReference type="GO" id="GO:0005783">
    <property type="term" value="C:endoplasmic reticulum"/>
    <property type="evidence" value="ECO:0007669"/>
    <property type="project" value="TreeGrafter"/>
</dbReference>
<keyword evidence="3 11" id="KW-0812">Transmembrane</keyword>
<reference evidence="14 15" key="1">
    <citation type="submission" date="2016-07" db="EMBL/GenBank/DDBJ databases">
        <title>Pervasive Adenine N6-methylation of Active Genes in Fungi.</title>
        <authorList>
            <consortium name="DOE Joint Genome Institute"/>
            <person name="Mondo S.J."/>
            <person name="Dannebaum R.O."/>
            <person name="Kuo R.C."/>
            <person name="Labutti K."/>
            <person name="Haridas S."/>
            <person name="Kuo A."/>
            <person name="Salamov A."/>
            <person name="Ahrendt S.R."/>
            <person name="Lipzen A."/>
            <person name="Sullivan W."/>
            <person name="Andreopoulos W.B."/>
            <person name="Clum A."/>
            <person name="Lindquist E."/>
            <person name="Daum C."/>
            <person name="Ramamoorthy G.K."/>
            <person name="Gryganskyi A."/>
            <person name="Culley D."/>
            <person name="Magnuson J.K."/>
            <person name="James T.Y."/>
            <person name="O'Malley M.A."/>
            <person name="Stajich J.E."/>
            <person name="Spatafora J.W."/>
            <person name="Visel A."/>
            <person name="Grigoriev I.V."/>
        </authorList>
    </citation>
    <scope>NUCLEOTIDE SEQUENCE [LARGE SCALE GENOMIC DNA]</scope>
    <source>
        <strain evidence="14 15">ATCC 12442</strain>
    </source>
</reference>
<dbReference type="GO" id="GO:0019706">
    <property type="term" value="F:protein-cysteine S-palmitoyltransferase activity"/>
    <property type="evidence" value="ECO:0007669"/>
    <property type="project" value="UniProtKB-EC"/>
</dbReference>
<dbReference type="Proteomes" id="UP000193922">
    <property type="component" value="Unassembled WGS sequence"/>
</dbReference>
<evidence type="ECO:0000256" key="12">
    <source>
        <dbReference type="SAM" id="MobiDB-lite"/>
    </source>
</evidence>
<gene>
    <name evidence="14" type="ORF">DL89DRAFT_291565</name>
</gene>
<evidence type="ECO:0000256" key="2">
    <source>
        <dbReference type="ARBA" id="ARBA00022679"/>
    </source>
</evidence>
<dbReference type="Pfam" id="PF01529">
    <property type="entry name" value="DHHC"/>
    <property type="match status" value="1"/>
</dbReference>
<dbReference type="PANTHER" id="PTHR22883">
    <property type="entry name" value="ZINC FINGER DHHC DOMAIN CONTAINING PROTEIN"/>
    <property type="match status" value="1"/>
</dbReference>
<dbReference type="EC" id="2.3.1.225" evidence="11"/>
<evidence type="ECO:0000256" key="3">
    <source>
        <dbReference type="ARBA" id="ARBA00022692"/>
    </source>
</evidence>
<dbReference type="OrthoDB" id="9909019at2759"/>
<evidence type="ECO:0000256" key="1">
    <source>
        <dbReference type="ARBA" id="ARBA00004127"/>
    </source>
</evidence>
<keyword evidence="2 11" id="KW-0808">Transferase</keyword>
<comment type="caution">
    <text evidence="14">The sequence shown here is derived from an EMBL/GenBank/DDBJ whole genome shotgun (WGS) entry which is preliminary data.</text>
</comment>
<feature type="domain" description="Palmitoyltransferase DHHC" evidence="13">
    <location>
        <begin position="263"/>
        <end position="395"/>
    </location>
</feature>
<feature type="transmembrane region" description="Helical" evidence="11">
    <location>
        <begin position="357"/>
        <end position="378"/>
    </location>
</feature>
<comment type="domain">
    <text evidence="11">The DHHC domain is required for palmitoyltransferase activity.</text>
</comment>
<protein>
    <recommendedName>
        <fullName evidence="11">Palmitoyltransferase</fullName>
        <ecNumber evidence="11">2.3.1.225</ecNumber>
    </recommendedName>
</protein>
<evidence type="ECO:0000313" key="14">
    <source>
        <dbReference type="EMBL" id="ORX72385.1"/>
    </source>
</evidence>
<evidence type="ECO:0000256" key="10">
    <source>
        <dbReference type="ARBA" id="ARBA00048048"/>
    </source>
</evidence>
<evidence type="ECO:0000313" key="15">
    <source>
        <dbReference type="Proteomes" id="UP000193922"/>
    </source>
</evidence>
<accession>A0A1Y1WG57</accession>
<proteinExistence type="inferred from homology"/>
<organism evidence="14 15">
    <name type="scientific">Linderina pennispora</name>
    <dbReference type="NCBI Taxonomy" id="61395"/>
    <lineage>
        <taxon>Eukaryota</taxon>
        <taxon>Fungi</taxon>
        <taxon>Fungi incertae sedis</taxon>
        <taxon>Zoopagomycota</taxon>
        <taxon>Kickxellomycotina</taxon>
        <taxon>Kickxellomycetes</taxon>
        <taxon>Kickxellales</taxon>
        <taxon>Kickxellaceae</taxon>
        <taxon>Linderina</taxon>
    </lineage>
</organism>
<comment type="catalytic activity">
    <reaction evidence="10 11">
        <text>L-cysteinyl-[protein] + hexadecanoyl-CoA = S-hexadecanoyl-L-cysteinyl-[protein] + CoA</text>
        <dbReference type="Rhea" id="RHEA:36683"/>
        <dbReference type="Rhea" id="RHEA-COMP:10131"/>
        <dbReference type="Rhea" id="RHEA-COMP:11032"/>
        <dbReference type="ChEBI" id="CHEBI:29950"/>
        <dbReference type="ChEBI" id="CHEBI:57287"/>
        <dbReference type="ChEBI" id="CHEBI:57379"/>
        <dbReference type="ChEBI" id="CHEBI:74151"/>
        <dbReference type="EC" id="2.3.1.225"/>
    </reaction>
</comment>
<name>A0A1Y1WG57_9FUNG</name>
<feature type="transmembrane region" description="Helical" evidence="11">
    <location>
        <begin position="308"/>
        <end position="333"/>
    </location>
</feature>
<evidence type="ECO:0000256" key="5">
    <source>
        <dbReference type="ARBA" id="ARBA00023136"/>
    </source>
</evidence>
<feature type="compositionally biased region" description="Polar residues" evidence="12">
    <location>
        <begin position="1"/>
        <end position="13"/>
    </location>
</feature>
<keyword evidence="8 11" id="KW-0012">Acyltransferase</keyword>
<sequence>MSVNPDRPSQSPENPAGRELDPRKPAPIGLYEPIDEKTLMAHPERFTSDGLRRKERMYRLYEHENWHLFRGRLVTGNKPVPFIAAVCMIAVPVVLFAIFVCPYLWTDMHKAAVVVFAYITALVLSSMMMASLSDPGIIPRNLDAISADSIGTSGSTMTLPKNPEQGIFSGEVQIVESPKGTSDEWSSSSRSPLFAESQLPSMQYYEKLPPPWVPVKAPGGRGAPLSVYDPKPLTRGHRSMSDPSHRFPPITKEIRINDTVVRLKYCETCRIFRPPRASHCKYCDNCVENEDHHCIWLNNCVGRRNYRYFYTFVGSTVVLALYIASLSLARLLVPLSNQPGGFGGDLSLKDMISRHPVVLALVIYAVLLVLPPSGLFVYHTIMISRNLTTHEVIKAKHSDRFDDKPDARLKKNVLLAKAISPYSRGSCLSNWAAILCGPSMPPNIQWRKRVDPEGIEELLPLHH</sequence>
<dbReference type="AlphaFoldDB" id="A0A1Y1WG57"/>
<evidence type="ECO:0000256" key="7">
    <source>
        <dbReference type="ARBA" id="ARBA00023288"/>
    </source>
</evidence>